<dbReference type="AlphaFoldDB" id="A0A0T5VR28"/>
<dbReference type="GO" id="GO:0005886">
    <property type="term" value="C:plasma membrane"/>
    <property type="evidence" value="ECO:0007669"/>
    <property type="project" value="UniProtKB-SubCell"/>
</dbReference>
<evidence type="ECO:0000256" key="2">
    <source>
        <dbReference type="ARBA" id="ARBA00022475"/>
    </source>
</evidence>
<evidence type="ECO:0000256" key="5">
    <source>
        <dbReference type="ARBA" id="ARBA00023136"/>
    </source>
</evidence>
<evidence type="ECO:0000256" key="4">
    <source>
        <dbReference type="ARBA" id="ARBA00022989"/>
    </source>
</evidence>
<keyword evidence="5 7" id="KW-0472">Membrane</keyword>
<keyword evidence="11" id="KW-1185">Reference proteome</keyword>
<feature type="transmembrane region" description="Helical" evidence="7">
    <location>
        <begin position="41"/>
        <end position="68"/>
    </location>
</feature>
<organism evidence="10 11">
    <name type="scientific">Pedobacter ginsenosidimutans</name>
    <dbReference type="NCBI Taxonomy" id="687842"/>
    <lineage>
        <taxon>Bacteria</taxon>
        <taxon>Pseudomonadati</taxon>
        <taxon>Bacteroidota</taxon>
        <taxon>Sphingobacteriia</taxon>
        <taxon>Sphingobacteriales</taxon>
        <taxon>Sphingobacteriaceae</taxon>
        <taxon>Pedobacter</taxon>
    </lineage>
</organism>
<protein>
    <recommendedName>
        <fullName evidence="12">Phage shock protein PspC N-terminal domain-containing protein</fullName>
    </recommendedName>
</protein>
<dbReference type="PANTHER" id="PTHR33885">
    <property type="entry name" value="PHAGE SHOCK PROTEIN C"/>
    <property type="match status" value="1"/>
</dbReference>
<evidence type="ECO:0000256" key="1">
    <source>
        <dbReference type="ARBA" id="ARBA00004162"/>
    </source>
</evidence>
<reference evidence="10 11" key="1">
    <citation type="submission" date="2015-11" db="EMBL/GenBank/DDBJ databases">
        <title>Sequence of Pedobacter ginsenosidimutans.</title>
        <authorList>
            <person name="Carson E."/>
            <person name="Keyser V."/>
            <person name="Newman J."/>
            <person name="Miller J."/>
        </authorList>
    </citation>
    <scope>NUCLEOTIDE SEQUENCE [LARGE SCALE GENOMIC DNA]</scope>
    <source>
        <strain evidence="10 11">KACC 14530</strain>
    </source>
</reference>
<comment type="subcellular location">
    <subcellularLocation>
        <location evidence="1">Cell membrane</location>
        <topology evidence="1">Single-pass membrane protein</topology>
    </subcellularLocation>
</comment>
<evidence type="ECO:0000313" key="10">
    <source>
        <dbReference type="EMBL" id="KRT16305.1"/>
    </source>
</evidence>
<name>A0A0T5VR28_9SPHI</name>
<evidence type="ECO:0000313" key="11">
    <source>
        <dbReference type="Proteomes" id="UP000051950"/>
    </source>
</evidence>
<dbReference type="EMBL" id="LMZQ01000005">
    <property type="protein sequence ID" value="KRT16305.1"/>
    <property type="molecule type" value="Genomic_DNA"/>
</dbReference>
<accession>A0A0T5VR28</accession>
<feature type="transmembrane region" description="Helical" evidence="7">
    <location>
        <begin position="142"/>
        <end position="160"/>
    </location>
</feature>
<keyword evidence="3 7" id="KW-0812">Transmembrane</keyword>
<dbReference type="InterPro" id="IPR052027">
    <property type="entry name" value="PspC"/>
</dbReference>
<keyword evidence="4 7" id="KW-1133">Transmembrane helix</keyword>
<feature type="domain" description="Phage shock protein PspC N-terminal" evidence="8">
    <location>
        <begin position="13"/>
        <end position="70"/>
    </location>
</feature>
<feature type="transmembrane region" description="Helical" evidence="7">
    <location>
        <begin position="172"/>
        <end position="190"/>
    </location>
</feature>
<dbReference type="STRING" id="687842.ASU31_09020"/>
<comment type="caution">
    <text evidence="10">The sequence shown here is derived from an EMBL/GenBank/DDBJ whole genome shotgun (WGS) entry which is preliminary data.</text>
</comment>
<evidence type="ECO:0000256" key="7">
    <source>
        <dbReference type="SAM" id="Phobius"/>
    </source>
</evidence>
<gene>
    <name evidence="10" type="ORF">ASU31_09020</name>
</gene>
<feature type="compositionally biased region" description="Basic and acidic residues" evidence="6">
    <location>
        <begin position="205"/>
        <end position="214"/>
    </location>
</feature>
<evidence type="ECO:0000256" key="6">
    <source>
        <dbReference type="SAM" id="MobiDB-lite"/>
    </source>
</evidence>
<dbReference type="Pfam" id="PF04024">
    <property type="entry name" value="PspC"/>
    <property type="match status" value="1"/>
</dbReference>
<evidence type="ECO:0000256" key="3">
    <source>
        <dbReference type="ARBA" id="ARBA00022692"/>
    </source>
</evidence>
<dbReference type="InterPro" id="IPR043726">
    <property type="entry name" value="LiaI-LiaF-like_TM1"/>
</dbReference>
<dbReference type="Pfam" id="PF18917">
    <property type="entry name" value="LiaI-LiaF-like_TM1"/>
    <property type="match status" value="1"/>
</dbReference>
<dbReference type="PANTHER" id="PTHR33885:SF3">
    <property type="entry name" value="PHAGE SHOCK PROTEIN C"/>
    <property type="match status" value="1"/>
</dbReference>
<evidence type="ECO:0008006" key="12">
    <source>
        <dbReference type="Google" id="ProtNLM"/>
    </source>
</evidence>
<feature type="domain" description="LiaI-LiaF-like transmembrane region" evidence="9">
    <location>
        <begin position="143"/>
        <end position="189"/>
    </location>
</feature>
<sequence length="241" mass="27152">MIFKHKMNNVMEKKLFRNEHDKMIAGVASGLADYMQVEVTIIRLLFALSAIFMAGGGLVAYIVMWIIVPVNNDPAARFSKFNDYFGKKNPNAQPFGTADPFAGPANQGNQNWTQPVDGGQKTPFETQPNFDKFNKSNDTGRTIGGLVLLVIGCFFLMREMDFIPDWFSIRNLFRYMWPLIFIALGVSIIAKSKRKNDWAAFQHQQEAEQQKEADFSETIVENEPTAPANKDDNSTSANPQV</sequence>
<feature type="region of interest" description="Disordered" evidence="6">
    <location>
        <begin position="199"/>
        <end position="241"/>
    </location>
</feature>
<keyword evidence="2" id="KW-1003">Cell membrane</keyword>
<proteinExistence type="predicted"/>
<dbReference type="Proteomes" id="UP000051950">
    <property type="component" value="Unassembled WGS sequence"/>
</dbReference>
<evidence type="ECO:0000259" key="8">
    <source>
        <dbReference type="Pfam" id="PF04024"/>
    </source>
</evidence>
<evidence type="ECO:0000259" key="9">
    <source>
        <dbReference type="Pfam" id="PF18917"/>
    </source>
</evidence>
<dbReference type="InterPro" id="IPR007168">
    <property type="entry name" value="Phageshock_PspC_N"/>
</dbReference>